<name>A0AAV2RU99_MEGNR</name>
<dbReference type="EMBL" id="CAXKWB010029477">
    <property type="protein sequence ID" value="CAL4135554.1"/>
    <property type="molecule type" value="Genomic_DNA"/>
</dbReference>
<sequence length="130" mass="14172">RMTASQSVLVVAAAAAVAGLIVGGIVGHFATPTLSKEDRDTLSVMESLTVDNWVENNDGMVQQIIDMVNADNIRENLRELSRKPHLAGSSRDNELAELFRDRLLEAGFDTADLVPYRVLLSRPNATNPNI</sequence>
<dbReference type="Gene3D" id="3.40.630.10">
    <property type="entry name" value="Zn peptidases"/>
    <property type="match status" value="1"/>
</dbReference>
<proteinExistence type="predicted"/>
<feature type="non-terminal residue" evidence="1">
    <location>
        <position position="130"/>
    </location>
</feature>
<dbReference type="InterPro" id="IPR039373">
    <property type="entry name" value="Peptidase_M28B"/>
</dbReference>
<evidence type="ECO:0000313" key="1">
    <source>
        <dbReference type="EMBL" id="CAL4135554.1"/>
    </source>
</evidence>
<dbReference type="AlphaFoldDB" id="A0AAV2RU99"/>
<dbReference type="PANTHER" id="PTHR10404:SF77">
    <property type="entry name" value="GLUTAMATE CARBOXYPEPTIDASE 2 HOMOLOG"/>
    <property type="match status" value="1"/>
</dbReference>
<keyword evidence="2" id="KW-1185">Reference proteome</keyword>
<protein>
    <submittedName>
        <fullName evidence="1">Uncharacterized protein</fullName>
    </submittedName>
</protein>
<dbReference type="SUPFAM" id="SSF53187">
    <property type="entry name" value="Zn-dependent exopeptidases"/>
    <property type="match status" value="1"/>
</dbReference>
<gene>
    <name evidence="1" type="ORF">MNOR_LOCUS27670</name>
</gene>
<organism evidence="1 2">
    <name type="scientific">Meganyctiphanes norvegica</name>
    <name type="common">Northern krill</name>
    <name type="synonym">Thysanopoda norvegica</name>
    <dbReference type="NCBI Taxonomy" id="48144"/>
    <lineage>
        <taxon>Eukaryota</taxon>
        <taxon>Metazoa</taxon>
        <taxon>Ecdysozoa</taxon>
        <taxon>Arthropoda</taxon>
        <taxon>Crustacea</taxon>
        <taxon>Multicrustacea</taxon>
        <taxon>Malacostraca</taxon>
        <taxon>Eumalacostraca</taxon>
        <taxon>Eucarida</taxon>
        <taxon>Euphausiacea</taxon>
        <taxon>Euphausiidae</taxon>
        <taxon>Meganyctiphanes</taxon>
    </lineage>
</organism>
<reference evidence="1 2" key="1">
    <citation type="submission" date="2024-05" db="EMBL/GenBank/DDBJ databases">
        <authorList>
            <person name="Wallberg A."/>
        </authorList>
    </citation>
    <scope>NUCLEOTIDE SEQUENCE [LARGE SCALE GENOMIC DNA]</scope>
</reference>
<evidence type="ECO:0000313" key="2">
    <source>
        <dbReference type="Proteomes" id="UP001497623"/>
    </source>
</evidence>
<dbReference type="GO" id="GO:0004180">
    <property type="term" value="F:carboxypeptidase activity"/>
    <property type="evidence" value="ECO:0007669"/>
    <property type="project" value="TreeGrafter"/>
</dbReference>
<dbReference type="PANTHER" id="PTHR10404">
    <property type="entry name" value="N-ACETYLATED-ALPHA-LINKED ACIDIC DIPEPTIDASE"/>
    <property type="match status" value="1"/>
</dbReference>
<dbReference type="Proteomes" id="UP001497623">
    <property type="component" value="Unassembled WGS sequence"/>
</dbReference>
<feature type="non-terminal residue" evidence="1">
    <location>
        <position position="1"/>
    </location>
</feature>
<accession>A0AAV2RU99</accession>
<comment type="caution">
    <text evidence="1">The sequence shown here is derived from an EMBL/GenBank/DDBJ whole genome shotgun (WGS) entry which is preliminary data.</text>
</comment>